<proteinExistence type="predicted"/>
<evidence type="ECO:0000313" key="1">
    <source>
        <dbReference type="EMBL" id="JAH16733.1"/>
    </source>
</evidence>
<name>A0A0E9QKZ1_ANGAN</name>
<dbReference type="EMBL" id="GBXM01091844">
    <property type="protein sequence ID" value="JAH16733.1"/>
    <property type="molecule type" value="Transcribed_RNA"/>
</dbReference>
<reference evidence="1" key="1">
    <citation type="submission" date="2014-11" db="EMBL/GenBank/DDBJ databases">
        <authorList>
            <person name="Amaro Gonzalez C."/>
        </authorList>
    </citation>
    <scope>NUCLEOTIDE SEQUENCE</scope>
</reference>
<sequence>MINHWCYSIMAALSLLEIKLKFVWNLYKLFWSVI</sequence>
<dbReference type="AlphaFoldDB" id="A0A0E9QKZ1"/>
<protein>
    <submittedName>
        <fullName evidence="1">Uncharacterized protein</fullName>
    </submittedName>
</protein>
<reference evidence="1" key="2">
    <citation type="journal article" date="2015" name="Fish Shellfish Immunol.">
        <title>Early steps in the European eel (Anguilla anguilla)-Vibrio vulnificus interaction in the gills: Role of the RtxA13 toxin.</title>
        <authorList>
            <person name="Callol A."/>
            <person name="Pajuelo D."/>
            <person name="Ebbesson L."/>
            <person name="Teles M."/>
            <person name="MacKenzie S."/>
            <person name="Amaro C."/>
        </authorList>
    </citation>
    <scope>NUCLEOTIDE SEQUENCE</scope>
</reference>
<organism evidence="1">
    <name type="scientific">Anguilla anguilla</name>
    <name type="common">European freshwater eel</name>
    <name type="synonym">Muraena anguilla</name>
    <dbReference type="NCBI Taxonomy" id="7936"/>
    <lineage>
        <taxon>Eukaryota</taxon>
        <taxon>Metazoa</taxon>
        <taxon>Chordata</taxon>
        <taxon>Craniata</taxon>
        <taxon>Vertebrata</taxon>
        <taxon>Euteleostomi</taxon>
        <taxon>Actinopterygii</taxon>
        <taxon>Neopterygii</taxon>
        <taxon>Teleostei</taxon>
        <taxon>Anguilliformes</taxon>
        <taxon>Anguillidae</taxon>
        <taxon>Anguilla</taxon>
    </lineage>
</organism>
<accession>A0A0E9QKZ1</accession>